<evidence type="ECO:0000313" key="2">
    <source>
        <dbReference type="Proteomes" id="UP000480178"/>
    </source>
</evidence>
<evidence type="ECO:0000313" key="1">
    <source>
        <dbReference type="EMBL" id="QHT66107.1"/>
    </source>
</evidence>
<dbReference type="PANTHER" id="PTHR48098">
    <property type="entry name" value="ENTEROCHELIN ESTERASE-RELATED"/>
    <property type="match status" value="1"/>
</dbReference>
<dbReference type="EMBL" id="CP048222">
    <property type="protein sequence ID" value="QHT66107.1"/>
    <property type="molecule type" value="Genomic_DNA"/>
</dbReference>
<organism evidence="1 2">
    <name type="scientific">Rhodocytophaga rosea</name>
    <dbReference type="NCBI Taxonomy" id="2704465"/>
    <lineage>
        <taxon>Bacteria</taxon>
        <taxon>Pseudomonadati</taxon>
        <taxon>Bacteroidota</taxon>
        <taxon>Cytophagia</taxon>
        <taxon>Cytophagales</taxon>
        <taxon>Rhodocytophagaceae</taxon>
        <taxon>Rhodocytophaga</taxon>
    </lineage>
</organism>
<dbReference type="KEGG" id="rhoz:GXP67_05200"/>
<dbReference type="RefSeq" id="WP_162442178.1">
    <property type="nucleotide sequence ID" value="NZ_CP048222.1"/>
</dbReference>
<accession>A0A6C0GDV9</accession>
<dbReference type="InterPro" id="IPR000801">
    <property type="entry name" value="Esterase-like"/>
</dbReference>
<sequence length="249" mass="28122">MPAWQPEEAATDKKNISKGKLSDNLSVKSSEMGYALQYKVYLPAGYEKLSKLPVVYVTDGHEYADDRMGAMVRILDNLIAEHKIKPVIAVFIDPREIANPGNNRRMIELVLNDKFVSFITQELVPDIDKKYKTDPSPQSRGIMGTSLGGLNAAYVGIKASDKISLLGIHSPAFWYRPQIYTLYENSPKLPLKIFMSTGVISDTEEGARRMKSILESKQYTLQYKEVNEGHSWGNWRSLIDDILIYLFPA</sequence>
<dbReference type="InterPro" id="IPR029058">
    <property type="entry name" value="AB_hydrolase_fold"/>
</dbReference>
<reference evidence="1 2" key="1">
    <citation type="submission" date="2020-01" db="EMBL/GenBank/DDBJ databases">
        <authorList>
            <person name="Kim M.K."/>
        </authorList>
    </citation>
    <scope>NUCLEOTIDE SEQUENCE [LARGE SCALE GENOMIC DNA]</scope>
    <source>
        <strain evidence="1 2">172606-1</strain>
    </source>
</reference>
<dbReference type="SUPFAM" id="SSF53474">
    <property type="entry name" value="alpha/beta-Hydrolases"/>
    <property type="match status" value="1"/>
</dbReference>
<gene>
    <name evidence="1" type="ORF">GXP67_05200</name>
</gene>
<dbReference type="AlphaFoldDB" id="A0A6C0GDV9"/>
<keyword evidence="2" id="KW-1185">Reference proteome</keyword>
<dbReference type="Proteomes" id="UP000480178">
    <property type="component" value="Chromosome"/>
</dbReference>
<protein>
    <submittedName>
        <fullName evidence="1">Esterase family protein</fullName>
    </submittedName>
</protein>
<dbReference type="InterPro" id="IPR050583">
    <property type="entry name" value="Mycobacterial_A85_antigen"/>
</dbReference>
<proteinExistence type="predicted"/>
<dbReference type="Gene3D" id="3.40.50.1820">
    <property type="entry name" value="alpha/beta hydrolase"/>
    <property type="match status" value="1"/>
</dbReference>
<dbReference type="Pfam" id="PF00756">
    <property type="entry name" value="Esterase"/>
    <property type="match status" value="1"/>
</dbReference>
<name>A0A6C0GDV9_9BACT</name>
<dbReference type="PANTHER" id="PTHR48098:SF3">
    <property type="entry name" value="IRON(III) ENTEROBACTIN ESTERASE"/>
    <property type="match status" value="1"/>
</dbReference>